<protein>
    <recommendedName>
        <fullName evidence="3">Regulatory protein, FmdB family</fullName>
    </recommendedName>
</protein>
<sequence length="51" mass="5616">MCSVGDSYDLNIDEQIPAKKYTCNECNNKFKGIGKNVACPSCGSKNVREQD</sequence>
<keyword evidence="2" id="KW-1185">Reference proteome</keyword>
<evidence type="ECO:0008006" key="3">
    <source>
        <dbReference type="Google" id="ProtNLM"/>
    </source>
</evidence>
<dbReference type="RefSeq" id="WP_013897634.1">
    <property type="nucleotide sequence ID" value="NC_015676.1"/>
</dbReference>
<organism evidence="1 2">
    <name type="scientific">Methanosalsum zhilinae (strain DSM 4017 / NBRC 107636 / OCM 62 / WeN5)</name>
    <name type="common">Methanohalophilus zhilinae</name>
    <dbReference type="NCBI Taxonomy" id="679901"/>
    <lineage>
        <taxon>Archaea</taxon>
        <taxon>Methanobacteriati</taxon>
        <taxon>Methanobacteriota</taxon>
        <taxon>Stenosarchaea group</taxon>
        <taxon>Methanomicrobia</taxon>
        <taxon>Methanosarcinales</taxon>
        <taxon>Methanosarcinaceae</taxon>
        <taxon>Methanosalsum</taxon>
    </lineage>
</organism>
<proteinExistence type="predicted"/>
<dbReference type="STRING" id="679901.Mzhil_0319"/>
<dbReference type="AlphaFoldDB" id="F7XL73"/>
<gene>
    <name evidence="1" type="ordered locus">Mzhil_0319</name>
</gene>
<dbReference type="GeneID" id="55592991"/>
<dbReference type="Proteomes" id="UP000006622">
    <property type="component" value="Chromosome"/>
</dbReference>
<dbReference type="EMBL" id="CP002101">
    <property type="protein sequence ID" value="AEH60195.1"/>
    <property type="molecule type" value="Genomic_DNA"/>
</dbReference>
<dbReference type="HOGENOM" id="CLU_213007_0_0_2"/>
<reference evidence="1" key="1">
    <citation type="submission" date="2010-07" db="EMBL/GenBank/DDBJ databases">
        <title>The complete genome of Methanosalsum zhilinae DSM 4017.</title>
        <authorList>
            <consortium name="US DOE Joint Genome Institute (JGI-PGF)"/>
            <person name="Lucas S."/>
            <person name="Copeland A."/>
            <person name="Lapidus A."/>
            <person name="Glavina del Rio T."/>
            <person name="Dalin E."/>
            <person name="Tice H."/>
            <person name="Bruce D."/>
            <person name="Goodwin L."/>
            <person name="Pitluck S."/>
            <person name="Kyrpides N."/>
            <person name="Mavromatis K."/>
            <person name="Ovchinnikova G."/>
            <person name="Daligault H."/>
            <person name="Detter J.C."/>
            <person name="Han C."/>
            <person name="Tapia R."/>
            <person name="Larimer F."/>
            <person name="Land M."/>
            <person name="Hauser L."/>
            <person name="Markowitz V."/>
            <person name="Cheng J.-F."/>
            <person name="Hugenholtz P."/>
            <person name="Woyke T."/>
            <person name="Wu D."/>
            <person name="Spring S."/>
            <person name="Schueler E."/>
            <person name="Brambilla E."/>
            <person name="Klenk H.-P."/>
            <person name="Eisen J.A."/>
        </authorList>
    </citation>
    <scope>NUCLEOTIDE SEQUENCE</scope>
    <source>
        <strain evidence="1">DSM 4017</strain>
    </source>
</reference>
<evidence type="ECO:0000313" key="2">
    <source>
        <dbReference type="Proteomes" id="UP000006622"/>
    </source>
</evidence>
<name>F7XL73_METZD</name>
<accession>F7XL73</accession>
<dbReference type="OrthoDB" id="102288at2157"/>
<dbReference type="KEGG" id="mzh:Mzhil_0319"/>
<evidence type="ECO:0000313" key="1">
    <source>
        <dbReference type="EMBL" id="AEH60195.1"/>
    </source>
</evidence>